<evidence type="ECO:0000313" key="1">
    <source>
        <dbReference type="EMBL" id="SHM16188.1"/>
    </source>
</evidence>
<dbReference type="EMBL" id="LT670847">
    <property type="protein sequence ID" value="SHM16188.1"/>
    <property type="molecule type" value="Genomic_DNA"/>
</dbReference>
<gene>
    <name evidence="1" type="ORF">SAMN05878437_1553</name>
</gene>
<evidence type="ECO:0008006" key="3">
    <source>
        <dbReference type="Google" id="ProtNLM"/>
    </source>
</evidence>
<accession>A0A1M7GJ83</accession>
<proteinExistence type="predicted"/>
<keyword evidence="2" id="KW-1185">Reference proteome</keyword>
<sequence length="343" mass="38292">MTLSKVTLSKMRLSQQVPPATLEGVDDTLTAPALRDMAWLLHAPDLVILPGYAGRPDNRALGFTPHGTLAAWLGHHAASLAEQPWGGLHRARMGHYHERLWHYLLDHAPDTRLLARNVRVFQRRNTLGELDMLYRTRRDPAPVHLEVAIKFYLGLPEGPGAAASPSRWIGPGGIDSLARKSAHMARHQLAFSAGTAARQTLRHWLAPRDSGETLPPLRPQFAMPGVLFYPWHATLPAPEGSTPDHHRGLWCYAQDWPALRASLGEIALGAWLPKPCWLAPPPLTHFTPLDEAANTALARLEERPVPQQLMVYAPETRRTRRVFIVPNDWPRQIPLPPVPHWSG</sequence>
<protein>
    <recommendedName>
        <fullName evidence="3">DUF1853 domain-containing protein</fullName>
    </recommendedName>
</protein>
<dbReference type="InParanoid" id="A0A1M7GJ83"/>
<dbReference type="InterPro" id="IPR015003">
    <property type="entry name" value="DUF1853"/>
</dbReference>
<dbReference type="Proteomes" id="UP000190911">
    <property type="component" value="Chromosome I"/>
</dbReference>
<reference evidence="1 2" key="1">
    <citation type="submission" date="2016-11" db="EMBL/GenBank/DDBJ databases">
        <authorList>
            <person name="Jaros S."/>
            <person name="Januszkiewicz K."/>
            <person name="Wedrychowicz H."/>
        </authorList>
    </citation>
    <scope>NUCLEOTIDE SEQUENCE [LARGE SCALE GENOMIC DNA]</scope>
    <source>
        <strain evidence="1 2">ACAM 12</strain>
    </source>
</reference>
<dbReference type="Pfam" id="PF08907">
    <property type="entry name" value="DUF1853"/>
    <property type="match status" value="1"/>
</dbReference>
<name>A0A1M7GJ83_9GAMM</name>
<dbReference type="STRING" id="29571.SAMN05878437_1553"/>
<dbReference type="AlphaFoldDB" id="A0A1M7GJ83"/>
<evidence type="ECO:0000313" key="2">
    <source>
        <dbReference type="Proteomes" id="UP000190911"/>
    </source>
</evidence>
<organism evidence="1 2">
    <name type="scientific">Vreelandella subglaciescola</name>
    <dbReference type="NCBI Taxonomy" id="29571"/>
    <lineage>
        <taxon>Bacteria</taxon>
        <taxon>Pseudomonadati</taxon>
        <taxon>Pseudomonadota</taxon>
        <taxon>Gammaproteobacteria</taxon>
        <taxon>Oceanospirillales</taxon>
        <taxon>Halomonadaceae</taxon>
        <taxon>Vreelandella</taxon>
    </lineage>
</organism>